<organism evidence="1 2">
    <name type="scientific">Paracoccus hibiscisoli</name>
    <dbReference type="NCBI Taxonomy" id="2023261"/>
    <lineage>
        <taxon>Bacteria</taxon>
        <taxon>Pseudomonadati</taxon>
        <taxon>Pseudomonadota</taxon>
        <taxon>Alphaproteobacteria</taxon>
        <taxon>Rhodobacterales</taxon>
        <taxon>Paracoccaceae</taxon>
        <taxon>Paracoccus</taxon>
    </lineage>
</organism>
<dbReference type="AlphaFoldDB" id="A0A4U0QGG4"/>
<dbReference type="EMBL" id="SUNH01000040">
    <property type="protein sequence ID" value="TJZ79892.1"/>
    <property type="molecule type" value="Genomic_DNA"/>
</dbReference>
<gene>
    <name evidence="1" type="ORF">FA740_17735</name>
</gene>
<name>A0A4U0QGG4_9RHOB</name>
<protein>
    <submittedName>
        <fullName evidence="1">Uncharacterized protein</fullName>
    </submittedName>
</protein>
<keyword evidence="2" id="KW-1185">Reference proteome</keyword>
<comment type="caution">
    <text evidence="1">The sequence shown here is derived from an EMBL/GenBank/DDBJ whole genome shotgun (WGS) entry which is preliminary data.</text>
</comment>
<proteinExistence type="predicted"/>
<accession>A0A4U0QGG4</accession>
<sequence length="81" mass="8412">MANAILTLGDLTAIEGTADPAGDTIRFTPSSAIDAEKLTSGITGHLKINGIEEPVKLDSAGPAYINGTGTLMSLRKIRRTT</sequence>
<dbReference type="Proteomes" id="UP000306223">
    <property type="component" value="Unassembled WGS sequence"/>
</dbReference>
<evidence type="ECO:0000313" key="2">
    <source>
        <dbReference type="Proteomes" id="UP000306223"/>
    </source>
</evidence>
<evidence type="ECO:0000313" key="1">
    <source>
        <dbReference type="EMBL" id="TJZ79892.1"/>
    </source>
</evidence>
<dbReference type="RefSeq" id="WP_136858166.1">
    <property type="nucleotide sequence ID" value="NZ_SUNH01000040.1"/>
</dbReference>
<reference evidence="1 2" key="1">
    <citation type="submission" date="2019-04" db="EMBL/GenBank/DDBJ databases">
        <authorList>
            <person name="Li J."/>
        </authorList>
    </citation>
    <scope>NUCLEOTIDE SEQUENCE [LARGE SCALE GENOMIC DNA]</scope>
    <source>
        <strain evidence="1 2">CCTCC AB2016182</strain>
    </source>
</reference>